<dbReference type="SUPFAM" id="SSF51735">
    <property type="entry name" value="NAD(P)-binding Rossmann-fold domains"/>
    <property type="match status" value="1"/>
</dbReference>
<feature type="compositionally biased region" description="Basic residues" evidence="1">
    <location>
        <begin position="294"/>
        <end position="305"/>
    </location>
</feature>
<evidence type="ECO:0000313" key="2">
    <source>
        <dbReference type="EMBL" id="ORC86248.1"/>
    </source>
</evidence>
<feature type="compositionally biased region" description="Basic and acidic residues" evidence="1">
    <location>
        <begin position="306"/>
        <end position="316"/>
    </location>
</feature>
<dbReference type="VEuPathDB" id="TriTrypDB:TM35_000291300"/>
<dbReference type="OrthoDB" id="248224at2759"/>
<accession>A0A1X0NP07</accession>
<dbReference type="AlphaFoldDB" id="A0A1X0NP07"/>
<reference evidence="2 3" key="1">
    <citation type="submission" date="2017-03" db="EMBL/GenBank/DDBJ databases">
        <title>An alternative strategy for trypanosome survival in the mammalian bloodstream revealed through genome and transcriptome analysis of the ubiquitous bovine parasite Trypanosoma (Megatrypanum) theileri.</title>
        <authorList>
            <person name="Kelly S."/>
            <person name="Ivens A."/>
            <person name="Mott A."/>
            <person name="O'Neill E."/>
            <person name="Emms D."/>
            <person name="Macleod O."/>
            <person name="Voorheis P."/>
            <person name="Matthews J."/>
            <person name="Matthews K."/>
            <person name="Carrington M."/>
        </authorList>
    </citation>
    <scope>NUCLEOTIDE SEQUENCE [LARGE SCALE GENOMIC DNA]</scope>
    <source>
        <strain evidence="2">Edinburgh</strain>
    </source>
</reference>
<dbReference type="Proteomes" id="UP000192257">
    <property type="component" value="Unassembled WGS sequence"/>
</dbReference>
<proteinExistence type="predicted"/>
<evidence type="ECO:0000256" key="1">
    <source>
        <dbReference type="SAM" id="MobiDB-lite"/>
    </source>
</evidence>
<feature type="region of interest" description="Disordered" evidence="1">
    <location>
        <begin position="262"/>
        <end position="336"/>
    </location>
</feature>
<sequence length="639" mass="69665">MQEATRHLLDGVIGLTCVDPGLNTAVATAPLVVNVIAQQSLFACHAASAAHALLQDGDSSLWYIMRHVAQARERYTAVHAPPPPPPIPSRRAECNVELRDLLTGVSRNNSGAVTALARPQTVSSVSHTPPPSTSHTPALTSASESTTTPPIAVLAPTLAQTSSSGTPLMLSPWDFRVVVVGGGRVGRAIVEQLLLAPHIIHPSRITIITRQTESVAQFAGRGVQCTGRREGRNALLECHVLIIACQQTQFYDFASIYCPRRSVKQGPPPSSRTSSSKTHQTESSISHSQETQRRRPRRRQQKKKTLRDVVNKWRTTDDDDYDNGSNNYDNGSTVNGVSNPSMTRLLKPGTFVFSCCAALGTHKIAKELGHFDPLVIRAEVDFAGVHAGAEQFNTDKDAFRSDFIRRIALEGNSFLSSLNALQQSYMAGESPFVEVNSISAGDLFSCEAQIRVHRRRKYVPPPDIQDTMRGEGVSGTTPFLLKMWHALCCFIVVKLSAFPPGQQRLFTYLQRVGPLLGAALVALPGDLQARVVAKLTELLDRDVDEIYETEEDPLIKLDQRIVAAYDSDSDPDNVVNAIATGTGTTTATATANPQSPPDVAGMRELTRLVKCFPELFSDETDVLQRLREHYLAVTELKGV</sequence>
<feature type="compositionally biased region" description="Polar residues" evidence="1">
    <location>
        <begin position="277"/>
        <end position="289"/>
    </location>
</feature>
<keyword evidence="3" id="KW-1185">Reference proteome</keyword>
<dbReference type="InterPro" id="IPR036291">
    <property type="entry name" value="NAD(P)-bd_dom_sf"/>
</dbReference>
<dbReference type="Gene3D" id="3.40.50.720">
    <property type="entry name" value="NAD(P)-binding Rossmann-like Domain"/>
    <property type="match status" value="1"/>
</dbReference>
<protein>
    <recommendedName>
        <fullName evidence="4">Pyrroline-5-carboxylate reductase catalytic N-terminal domain-containing protein</fullName>
    </recommendedName>
</protein>
<name>A0A1X0NP07_9TRYP</name>
<feature type="region of interest" description="Disordered" evidence="1">
    <location>
        <begin position="116"/>
        <end position="147"/>
    </location>
</feature>
<dbReference type="GeneID" id="39988067"/>
<dbReference type="RefSeq" id="XP_028880314.1">
    <property type="nucleotide sequence ID" value="XM_029028287.1"/>
</dbReference>
<feature type="compositionally biased region" description="Low complexity" evidence="1">
    <location>
        <begin position="119"/>
        <end position="143"/>
    </location>
</feature>
<evidence type="ECO:0000313" key="3">
    <source>
        <dbReference type="Proteomes" id="UP000192257"/>
    </source>
</evidence>
<dbReference type="STRING" id="67003.A0A1X0NP07"/>
<evidence type="ECO:0008006" key="4">
    <source>
        <dbReference type="Google" id="ProtNLM"/>
    </source>
</evidence>
<feature type="compositionally biased region" description="Low complexity" evidence="1">
    <location>
        <begin position="323"/>
        <end position="332"/>
    </location>
</feature>
<organism evidence="2 3">
    <name type="scientific">Trypanosoma theileri</name>
    <dbReference type="NCBI Taxonomy" id="67003"/>
    <lineage>
        <taxon>Eukaryota</taxon>
        <taxon>Discoba</taxon>
        <taxon>Euglenozoa</taxon>
        <taxon>Kinetoplastea</taxon>
        <taxon>Metakinetoplastina</taxon>
        <taxon>Trypanosomatida</taxon>
        <taxon>Trypanosomatidae</taxon>
        <taxon>Trypanosoma</taxon>
    </lineage>
</organism>
<comment type="caution">
    <text evidence="2">The sequence shown here is derived from an EMBL/GenBank/DDBJ whole genome shotgun (WGS) entry which is preliminary data.</text>
</comment>
<gene>
    <name evidence="2" type="ORF">TM35_000291300</name>
</gene>
<dbReference type="EMBL" id="NBCO01000029">
    <property type="protein sequence ID" value="ORC86248.1"/>
    <property type="molecule type" value="Genomic_DNA"/>
</dbReference>